<dbReference type="AlphaFoldDB" id="A0A450T6R8"/>
<evidence type="ECO:0000313" key="1">
    <source>
        <dbReference type="EMBL" id="VFJ62507.1"/>
    </source>
</evidence>
<reference evidence="1" key="1">
    <citation type="submission" date="2019-02" db="EMBL/GenBank/DDBJ databases">
        <authorList>
            <person name="Gruber-Vodicka R. H."/>
            <person name="Seah K. B. B."/>
        </authorList>
    </citation>
    <scope>NUCLEOTIDE SEQUENCE</scope>
    <source>
        <strain evidence="1">BECK_BZ106</strain>
    </source>
</reference>
<proteinExistence type="predicted"/>
<name>A0A450T6R8_9GAMM</name>
<organism evidence="1">
    <name type="scientific">Candidatus Kentrum sp. FW</name>
    <dbReference type="NCBI Taxonomy" id="2126338"/>
    <lineage>
        <taxon>Bacteria</taxon>
        <taxon>Pseudomonadati</taxon>
        <taxon>Pseudomonadota</taxon>
        <taxon>Gammaproteobacteria</taxon>
        <taxon>Candidatus Kentrum</taxon>
    </lineage>
</organism>
<dbReference type="EMBL" id="CAADFD010000074">
    <property type="protein sequence ID" value="VFJ62507.1"/>
    <property type="molecule type" value="Genomic_DNA"/>
</dbReference>
<gene>
    <name evidence="1" type="ORF">BECKFW1821B_GA0114236_107417</name>
</gene>
<sequence length="201" mass="21634">MTIKSINSPTDFTKSRQEVKARLEKIDNPRLSAAFALRVASSVLPMLTDQAGEKGFLWYWGKAEREKHLLSIFRALQTGWAIMLSNPALITADISDVRAAAATAAADAAGAAYAVVYAAAAAANADATTNAAYAAAYAVAARNKAFRHYAVSAVPNRFIVDELDRLPVDFDAHAYLAASCTLAHELKPLQERERVSYTASL</sequence>
<accession>A0A450T6R8</accession>
<protein>
    <submittedName>
        <fullName evidence="1">Uncharacterized protein</fullName>
    </submittedName>
</protein>